<accession>A0A6N3FQG7</accession>
<organism evidence="1">
    <name type="scientific">Paraprevotella clara</name>
    <dbReference type="NCBI Taxonomy" id="454154"/>
    <lineage>
        <taxon>Bacteria</taxon>
        <taxon>Pseudomonadati</taxon>
        <taxon>Bacteroidota</taxon>
        <taxon>Bacteroidia</taxon>
        <taxon>Bacteroidales</taxon>
        <taxon>Prevotellaceae</taxon>
        <taxon>Paraprevotella</taxon>
    </lineage>
</organism>
<gene>
    <name evidence="1" type="ORF">PCLFYP37_00161</name>
</gene>
<sequence>MKTMRLWMCVVCGLLFASGLYARKTGVLDEIVFGYSASEKKHGFSAKASQVVTGGLGEEARVLLPIPGERVEGGHITFTMKVDPEKQNYFTARFWGSDSGNSNILILFCEGKQIGYRHLGDYDVLDIANEDKPYPGRFTYTTLPLPISMTRGKKEIELSIRSTGRIFRYGETFDAYQKVMEKPSKALYKGYTHTETCFQPSEKEKKQIEKIERRVRTAPGAEVMEEVRQFVNRQISGYLNQTEIDQETASLLAYAYHEPWTVAYRNKDVVEKVIRTADRYYERYAQNPKSVYDGSWLTVGPLCQALNSFVPEIREIWDEKMPNGKTRRENWTAMCRECVDYAKTHRRSYTNQSMIVDLHLYNVNRMLSILAPEEALPVWQTLKFIYESMGIAPWSGSLSATGEPTWPLGKSYYQFSPDGLSKELGYVGGYGEILNWMVHLYEVTGERGLTDTRDPLIRAQMLKIMHTRSHFRYPTLDNDGYAAMRGESVIGWRDHGYYPAGITYGERGYHREGTPIMAAAATLDPEAVAYAQQMMEDNQFFAVVKEKMKDRGLNSTYTLLRLPGEYDLIMKQPRREGRLPMSDGMPDALFSDEEVGVVALKNGDEILYTSLYWRANFAVNFLARVHYITPECDRVATVFEDIRYTPSGFTYTRPERNNLYFSPARNFYPEVKSAHTGEQLPIAKAPEGVHFEPGQESVYAGKGDFYTLRYGKYLIAMNCTPDRTFDVEVPAAKSVRAFPSRETVEERVLQVEPKSTVVLIVE</sequence>
<dbReference type="EMBL" id="CACRUT010000023">
    <property type="protein sequence ID" value="VYU54076.1"/>
    <property type="molecule type" value="Genomic_DNA"/>
</dbReference>
<evidence type="ECO:0000313" key="1">
    <source>
        <dbReference type="EMBL" id="VYU54076.1"/>
    </source>
</evidence>
<dbReference type="AlphaFoldDB" id="A0A6N3FQG7"/>
<dbReference type="RefSeq" id="WP_021980403.1">
    <property type="nucleotide sequence ID" value="NZ_CACRUT010000023.1"/>
</dbReference>
<name>A0A6N3FQG7_9BACT</name>
<protein>
    <submittedName>
        <fullName evidence="1">Uncharacterized protein</fullName>
    </submittedName>
</protein>
<proteinExistence type="predicted"/>
<reference evidence="1" key="1">
    <citation type="submission" date="2019-11" db="EMBL/GenBank/DDBJ databases">
        <authorList>
            <person name="Feng L."/>
        </authorList>
    </citation>
    <scope>NUCLEOTIDE SEQUENCE</scope>
    <source>
        <strain evidence="1">PclaraLFYP37</strain>
    </source>
</reference>